<keyword evidence="4" id="KW-0813">Transport</keyword>
<dbReference type="GO" id="GO:0016323">
    <property type="term" value="C:basolateral plasma membrane"/>
    <property type="evidence" value="ECO:0007669"/>
    <property type="project" value="TreeGrafter"/>
</dbReference>
<keyword evidence="6 14" id="KW-0812">Transmembrane</keyword>
<feature type="transmembrane region" description="Helical" evidence="14">
    <location>
        <begin position="526"/>
        <end position="546"/>
    </location>
</feature>
<keyword evidence="8 14" id="KW-1133">Transmembrane helix</keyword>
<keyword evidence="5" id="KW-1003">Cell membrane</keyword>
<dbReference type="Gene3D" id="1.20.1080.10">
    <property type="entry name" value="Glycerol uptake facilitator protein"/>
    <property type="match status" value="1"/>
</dbReference>
<evidence type="ECO:0000256" key="11">
    <source>
        <dbReference type="ARBA" id="ARBA00033020"/>
    </source>
</evidence>
<dbReference type="Proteomes" id="UP000683360">
    <property type="component" value="Unassembled WGS sequence"/>
</dbReference>
<dbReference type="EMBL" id="CAJPWZ010001798">
    <property type="protein sequence ID" value="CAG2224219.1"/>
    <property type="molecule type" value="Genomic_DNA"/>
</dbReference>
<dbReference type="AlphaFoldDB" id="A0A8S3T5J2"/>
<dbReference type="InterPro" id="IPR022357">
    <property type="entry name" value="MIP_CS"/>
</dbReference>
<evidence type="ECO:0000256" key="13">
    <source>
        <dbReference type="ARBA" id="ARBA00049716"/>
    </source>
</evidence>
<evidence type="ECO:0000313" key="15">
    <source>
        <dbReference type="EMBL" id="CAG2224219.1"/>
    </source>
</evidence>
<evidence type="ECO:0000256" key="4">
    <source>
        <dbReference type="ARBA" id="ARBA00022448"/>
    </source>
</evidence>
<proteinExistence type="inferred from homology"/>
<dbReference type="OrthoDB" id="6099215at2759"/>
<dbReference type="PANTHER" id="PTHR43829">
    <property type="entry name" value="AQUAPORIN OR AQUAGLYCEROPORIN RELATED"/>
    <property type="match status" value="1"/>
</dbReference>
<accession>A0A8S3T5J2</accession>
<dbReference type="SUPFAM" id="SSF81338">
    <property type="entry name" value="Aquaporin-like"/>
    <property type="match status" value="1"/>
</dbReference>
<keyword evidence="16" id="KW-1185">Reference proteome</keyword>
<evidence type="ECO:0000256" key="14">
    <source>
        <dbReference type="SAM" id="Phobius"/>
    </source>
</evidence>
<protein>
    <recommendedName>
        <fullName evidence="3">Aquaporin-3</fullName>
    </recommendedName>
    <alternativeName>
        <fullName evidence="11">Aquaglyceroporin-3</fullName>
    </alternativeName>
</protein>
<keyword evidence="10" id="KW-0325">Glycoprotein</keyword>
<name>A0A8S3T5J2_MYTED</name>
<dbReference type="InterPro" id="IPR023275">
    <property type="entry name" value="Aquaporin_3"/>
</dbReference>
<evidence type="ECO:0000256" key="12">
    <source>
        <dbReference type="ARBA" id="ARBA00049592"/>
    </source>
</evidence>
<comment type="subunit">
    <text evidence="13">Homotetramer; each monomer provides an independent glycerol/water pore. Could also exist in other oligomeric states.</text>
</comment>
<evidence type="ECO:0000256" key="3">
    <source>
        <dbReference type="ARBA" id="ARBA00020971"/>
    </source>
</evidence>
<dbReference type="InterPro" id="IPR050363">
    <property type="entry name" value="MIP/Aquaporin"/>
</dbReference>
<gene>
    <name evidence="15" type="ORF">MEDL_37464</name>
</gene>
<comment type="function">
    <text evidence="12">Aquaglyceroporins form homotetrameric transmembrane channels, with each monomer independently mediating glycerol and water transport across the plasma membrane along their osmotic gradient. Could also be permeable to urea. Also participates in cell permeability to H2O2 and H2O2-mediated signaling. In skin, transports glycerol to the epidermis and stratum corneum, where it maintains hydration, elasticity, and supports lipid biosynthesis for barrier repair. In kidney, contributes to the reabsorption of water, helping the body maintain proper fluid balance.</text>
</comment>
<feature type="transmembrane region" description="Helical" evidence="14">
    <location>
        <begin position="613"/>
        <end position="631"/>
    </location>
</feature>
<keyword evidence="7" id="KW-0677">Repeat</keyword>
<comment type="similarity">
    <text evidence="2">Belongs to the MIP/aquaporin (TC 1.A.8) family.</text>
</comment>
<evidence type="ECO:0000313" key="16">
    <source>
        <dbReference type="Proteomes" id="UP000683360"/>
    </source>
</evidence>
<comment type="subcellular location">
    <subcellularLocation>
        <location evidence="1">Cell membrane</location>
        <topology evidence="1">Multi-pass membrane protein</topology>
    </subcellularLocation>
</comment>
<dbReference type="PRINTS" id="PR00783">
    <property type="entry name" value="MINTRINSICP"/>
</dbReference>
<feature type="transmembrane region" description="Helical" evidence="14">
    <location>
        <begin position="668"/>
        <end position="688"/>
    </location>
</feature>
<dbReference type="CDD" id="cd00333">
    <property type="entry name" value="MIP"/>
    <property type="match status" value="1"/>
</dbReference>
<feature type="transmembrane region" description="Helical" evidence="14">
    <location>
        <begin position="577"/>
        <end position="601"/>
    </location>
</feature>
<evidence type="ECO:0000256" key="6">
    <source>
        <dbReference type="ARBA" id="ARBA00022692"/>
    </source>
</evidence>
<dbReference type="InterPro" id="IPR023271">
    <property type="entry name" value="Aquaporin-like"/>
</dbReference>
<organism evidence="15 16">
    <name type="scientific">Mytilus edulis</name>
    <name type="common">Blue mussel</name>
    <dbReference type="NCBI Taxonomy" id="6550"/>
    <lineage>
        <taxon>Eukaryota</taxon>
        <taxon>Metazoa</taxon>
        <taxon>Spiralia</taxon>
        <taxon>Lophotrochozoa</taxon>
        <taxon>Mollusca</taxon>
        <taxon>Bivalvia</taxon>
        <taxon>Autobranchia</taxon>
        <taxon>Pteriomorphia</taxon>
        <taxon>Mytilida</taxon>
        <taxon>Mytiloidea</taxon>
        <taxon>Mytilidae</taxon>
        <taxon>Mytilinae</taxon>
        <taxon>Mytilus</taxon>
    </lineage>
</organism>
<dbReference type="PROSITE" id="PS00221">
    <property type="entry name" value="MIP"/>
    <property type="match status" value="1"/>
</dbReference>
<dbReference type="PRINTS" id="PR02015">
    <property type="entry name" value="AQUAPORIN3"/>
</dbReference>
<dbReference type="Pfam" id="PF00230">
    <property type="entry name" value="MIP"/>
    <property type="match status" value="1"/>
</dbReference>
<evidence type="ECO:0000256" key="5">
    <source>
        <dbReference type="ARBA" id="ARBA00022475"/>
    </source>
</evidence>
<dbReference type="GO" id="GO:0015254">
    <property type="term" value="F:glycerol channel activity"/>
    <property type="evidence" value="ECO:0007669"/>
    <property type="project" value="TreeGrafter"/>
</dbReference>
<evidence type="ECO:0000256" key="2">
    <source>
        <dbReference type="ARBA" id="ARBA00006175"/>
    </source>
</evidence>
<evidence type="ECO:0000256" key="8">
    <source>
        <dbReference type="ARBA" id="ARBA00022989"/>
    </source>
</evidence>
<reference evidence="15" key="1">
    <citation type="submission" date="2021-03" db="EMBL/GenBank/DDBJ databases">
        <authorList>
            <person name="Bekaert M."/>
        </authorList>
    </citation>
    <scope>NUCLEOTIDE SEQUENCE</scope>
</reference>
<evidence type="ECO:0000256" key="10">
    <source>
        <dbReference type="ARBA" id="ARBA00023180"/>
    </source>
</evidence>
<evidence type="ECO:0000256" key="1">
    <source>
        <dbReference type="ARBA" id="ARBA00004651"/>
    </source>
</evidence>
<feature type="transmembrane region" description="Helical" evidence="14">
    <location>
        <begin position="484"/>
        <end position="505"/>
    </location>
</feature>
<keyword evidence="9 14" id="KW-0472">Membrane</keyword>
<dbReference type="PANTHER" id="PTHR43829:SF9">
    <property type="entry name" value="AQUAPORIN-9"/>
    <property type="match status" value="1"/>
</dbReference>
<comment type="caution">
    <text evidence="15">The sequence shown here is derived from an EMBL/GenBank/DDBJ whole genome shotgun (WGS) entry which is preliminary data.</text>
</comment>
<dbReference type="GO" id="GO:0015250">
    <property type="term" value="F:water channel activity"/>
    <property type="evidence" value="ECO:0007669"/>
    <property type="project" value="TreeGrafter"/>
</dbReference>
<sequence>MDATEQDVIKEMLPRIVEDFDPLYILPCLYKLLPTQVCSKLRTFRYRQEKVYYFIENALNYLTLDDVYKVFSYQDAYIFLIDEIQKKIQRSKKDEVHYAIKIKLFTKDRRELVEFRHRLKIYSLTGNQISFDKEVNDVVKKWTDKSYSEKLVGNERVKLADRYFFVRDAQCENMRLKYERNLLCTDVLSEIKKVTPFTSNPVLVSMMYLARKGSAMIMSDPALREEVYKKYIETAEHYVDHLPACRETGLVFYIKYNFLCLEYEQTRDSSLKPILFATAEKAIDHFCREYPKVASDFHNIFFIKLIHLHLGIGVLGNNIDGVSITSRDIESAEELLSKLNDRELSDRWKWGLYIAKSKIFLINKDFQNALEYAYKAYKHALQGSFKREIMVTAETIHNLSYRKYWIINNLDEVNDVITLLSDNTKMPDDQLPSLDDIQAIVPDYDLLRNQNLIDYKTYHVFGDGSVAQAVLSRDGVGNHSSIHWSWGLAVTMGVYISGGISGGHLNPAVTVAMACIKKVPWKKVPLYMLGQYLGSFVASAVIYFVYYDALNEYDGGTRMVSGPNATAGIWSTYPQQFASVATCFGDQLLATGMLLICILAITDERNMETPKGLMPIAIGLIVTVIGMTYHLNCGYAINPARDLAPRIFTSVAGWGVGVFSYNDYKYFWIPILGPHVGAILGAFLYQILIGFHWPEVVEISSDIQIQEMNDKFSEKEKEVYTNRGISQDS</sequence>
<dbReference type="FunFam" id="1.20.1080.10:FF:000064">
    <property type="entry name" value="Uncharacterized protein"/>
    <property type="match status" value="1"/>
</dbReference>
<dbReference type="NCBIfam" id="TIGR00861">
    <property type="entry name" value="MIP"/>
    <property type="match status" value="1"/>
</dbReference>
<evidence type="ECO:0000256" key="9">
    <source>
        <dbReference type="ARBA" id="ARBA00023136"/>
    </source>
</evidence>
<dbReference type="InterPro" id="IPR000425">
    <property type="entry name" value="MIP"/>
</dbReference>
<evidence type="ECO:0000256" key="7">
    <source>
        <dbReference type="ARBA" id="ARBA00022737"/>
    </source>
</evidence>